<keyword evidence="4" id="KW-0747">Spliceosome</keyword>
<evidence type="ECO:0000256" key="5">
    <source>
        <dbReference type="ARBA" id="ARBA00023054"/>
    </source>
</evidence>
<dbReference type="InterPro" id="IPR051376">
    <property type="entry name" value="CWC25_splicing_factor"/>
</dbReference>
<proteinExistence type="inferred from homology"/>
<accession>A0A8J2MV25</accession>
<dbReference type="InterPro" id="IPR022209">
    <property type="entry name" value="CWC25"/>
</dbReference>
<sequence>MVEKGKEDRQIAWIYEGTKSLVNREDYLLGKKVDKNFELYSDAVVKEKESGIEALEKPQRYINGTSSSRISNLEVDIVRTEDPLVAIKVREERIWQEKIENPLVQLRMQKLMKKVMEKREKKRLKKLKKLEKEKKCRHNADCDDNAHHFEKRNERHHIIDEESSAMPSVSSERTKEKRRGKNLQKDSHIPAHLRPKYSSSSESVGSEDESKEVDRKSRKEGYGLVKKGKYEARKREEINNPYKTLPRKQIETYKRPERRQLTEEEMEIKRREMLENADWRDAVRMKNIKRNARRDEEENRRNEGKTANFIRPMLNNVASTVTVEQQLKSHRRELQRTNDFTEQKFARR</sequence>
<feature type="compositionally biased region" description="Basic and acidic residues" evidence="8">
    <location>
        <begin position="332"/>
        <end position="348"/>
    </location>
</feature>
<evidence type="ECO:0000256" key="2">
    <source>
        <dbReference type="ARBA" id="ARBA00006695"/>
    </source>
</evidence>
<evidence type="ECO:0008006" key="11">
    <source>
        <dbReference type="Google" id="ProtNLM"/>
    </source>
</evidence>
<dbReference type="GO" id="GO:0005684">
    <property type="term" value="C:U2-type spliceosomal complex"/>
    <property type="evidence" value="ECO:0007669"/>
    <property type="project" value="TreeGrafter"/>
</dbReference>
<evidence type="ECO:0000256" key="4">
    <source>
        <dbReference type="ARBA" id="ARBA00022728"/>
    </source>
</evidence>
<dbReference type="PANTHER" id="PTHR16196:SF0">
    <property type="entry name" value="PRE-MRNA-SPLICING FACTOR CWC25 HOMOLOG"/>
    <property type="match status" value="1"/>
</dbReference>
<dbReference type="Proteomes" id="UP000746747">
    <property type="component" value="Unassembled WGS sequence"/>
</dbReference>
<keyword evidence="10" id="KW-1185">Reference proteome</keyword>
<comment type="caution">
    <text evidence="9">The sequence shown here is derived from an EMBL/GenBank/DDBJ whole genome shotgun (WGS) entry which is preliminary data.</text>
</comment>
<evidence type="ECO:0000313" key="10">
    <source>
        <dbReference type="Proteomes" id="UP000746747"/>
    </source>
</evidence>
<evidence type="ECO:0000256" key="3">
    <source>
        <dbReference type="ARBA" id="ARBA00022664"/>
    </source>
</evidence>
<evidence type="ECO:0000256" key="7">
    <source>
        <dbReference type="ARBA" id="ARBA00023242"/>
    </source>
</evidence>
<dbReference type="OrthoDB" id="21123at2759"/>
<dbReference type="EMBL" id="CAKAEH010001931">
    <property type="protein sequence ID" value="CAG9540299.1"/>
    <property type="molecule type" value="Genomic_DNA"/>
</dbReference>
<keyword evidence="7" id="KW-0539">Nucleus</keyword>
<evidence type="ECO:0000313" key="9">
    <source>
        <dbReference type="EMBL" id="CAG9540299.1"/>
    </source>
</evidence>
<dbReference type="AlphaFoldDB" id="A0A8J2MV25"/>
<evidence type="ECO:0000256" key="8">
    <source>
        <dbReference type="SAM" id="MobiDB-lite"/>
    </source>
</evidence>
<feature type="region of interest" description="Disordered" evidence="8">
    <location>
        <begin position="292"/>
        <end position="313"/>
    </location>
</feature>
<dbReference type="Pfam" id="PF12542">
    <property type="entry name" value="CWC25"/>
    <property type="match status" value="1"/>
</dbReference>
<feature type="region of interest" description="Disordered" evidence="8">
    <location>
        <begin position="123"/>
        <end position="220"/>
    </location>
</feature>
<evidence type="ECO:0000256" key="6">
    <source>
        <dbReference type="ARBA" id="ARBA00023187"/>
    </source>
</evidence>
<comment type="similarity">
    <text evidence="2">Belongs to the CWC25 family.</text>
</comment>
<evidence type="ECO:0000256" key="1">
    <source>
        <dbReference type="ARBA" id="ARBA00004123"/>
    </source>
</evidence>
<dbReference type="GO" id="GO:0000398">
    <property type="term" value="P:mRNA splicing, via spliceosome"/>
    <property type="evidence" value="ECO:0007669"/>
    <property type="project" value="TreeGrafter"/>
</dbReference>
<feature type="compositionally biased region" description="Basic and acidic residues" evidence="8">
    <location>
        <begin position="130"/>
        <end position="160"/>
    </location>
</feature>
<gene>
    <name evidence="9" type="ORF">CJOHNSTONI_LOCUS9829</name>
</gene>
<keyword evidence="6" id="KW-0508">mRNA splicing</keyword>
<dbReference type="PANTHER" id="PTHR16196">
    <property type="entry name" value="CELL CYCLE CONTROL PROTEIN CWF25"/>
    <property type="match status" value="1"/>
</dbReference>
<feature type="region of interest" description="Disordered" evidence="8">
    <location>
        <begin position="327"/>
        <end position="348"/>
    </location>
</feature>
<keyword evidence="3" id="KW-0507">mRNA processing</keyword>
<reference evidence="9" key="1">
    <citation type="submission" date="2021-09" db="EMBL/GenBank/DDBJ databases">
        <authorList>
            <consortium name="Pathogen Informatics"/>
        </authorList>
    </citation>
    <scope>NUCLEOTIDE SEQUENCE</scope>
</reference>
<comment type="subcellular location">
    <subcellularLocation>
        <location evidence="1">Nucleus</location>
    </subcellularLocation>
</comment>
<organism evidence="9 10">
    <name type="scientific">Cercopithifilaria johnstoni</name>
    <dbReference type="NCBI Taxonomy" id="2874296"/>
    <lineage>
        <taxon>Eukaryota</taxon>
        <taxon>Metazoa</taxon>
        <taxon>Ecdysozoa</taxon>
        <taxon>Nematoda</taxon>
        <taxon>Chromadorea</taxon>
        <taxon>Rhabditida</taxon>
        <taxon>Spirurina</taxon>
        <taxon>Spiruromorpha</taxon>
        <taxon>Filarioidea</taxon>
        <taxon>Onchocercidae</taxon>
        <taxon>Cercopithifilaria</taxon>
    </lineage>
</organism>
<feature type="compositionally biased region" description="Basic and acidic residues" evidence="8">
    <location>
        <begin position="293"/>
        <end position="304"/>
    </location>
</feature>
<name>A0A8J2MV25_9BILA</name>
<protein>
    <recommendedName>
        <fullName evidence="11">Pre-mRNA-splicing factor CWC25-like protein</fullName>
    </recommendedName>
</protein>
<keyword evidence="5" id="KW-0175">Coiled coil</keyword>